<feature type="coiled-coil region" evidence="1">
    <location>
        <begin position="51"/>
        <end position="92"/>
    </location>
</feature>
<evidence type="ECO:0000313" key="4">
    <source>
        <dbReference type="Proteomes" id="UP001162131"/>
    </source>
</evidence>
<reference evidence="3" key="1">
    <citation type="submission" date="2021-09" db="EMBL/GenBank/DDBJ databases">
        <authorList>
            <consortium name="AG Swart"/>
            <person name="Singh M."/>
            <person name="Singh A."/>
            <person name="Seah K."/>
            <person name="Emmerich C."/>
        </authorList>
    </citation>
    <scope>NUCLEOTIDE SEQUENCE</scope>
    <source>
        <strain evidence="3">ATCC30299</strain>
    </source>
</reference>
<proteinExistence type="predicted"/>
<comment type="caution">
    <text evidence="3">The sequence shown here is derived from an EMBL/GenBank/DDBJ whole genome shotgun (WGS) entry which is preliminary data.</text>
</comment>
<evidence type="ECO:0000256" key="2">
    <source>
        <dbReference type="SAM" id="MobiDB-lite"/>
    </source>
</evidence>
<feature type="coiled-coil region" evidence="1">
    <location>
        <begin position="131"/>
        <end position="165"/>
    </location>
</feature>
<name>A0AAU9JRW7_9CILI</name>
<dbReference type="AlphaFoldDB" id="A0AAU9JRW7"/>
<dbReference type="Proteomes" id="UP001162131">
    <property type="component" value="Unassembled WGS sequence"/>
</dbReference>
<keyword evidence="1" id="KW-0175">Coiled coil</keyword>
<dbReference type="EMBL" id="CAJZBQ010000050">
    <property type="protein sequence ID" value="CAG9329988.1"/>
    <property type="molecule type" value="Genomic_DNA"/>
</dbReference>
<sequence length="396" mass="45527">MSKRVDFSSKSYFNSSDSDKVISREDSMDQLRNFEEKGYTPKSTTIKTEFLEKFRSDMKEASRTIKKLRTENAKLKEALSESVEKCNDLYQQSIKYHKAFTQELERNKKLEESAIEYNYSKQQFKEYEGVISEKDRKIGDLQKKNEELVRNIEKLNLENDKFFSELLNANKSLEGELYLANPALHDAKSWQEIYIQFETLISEINDQNEFCSILKKNLGPFGLFKELIKAQKSDEIITKLIKFIREANKAGENNSNSLYSPIFTNSMHKSRASLCLNIHNCNESSYRLASEESGLNSKNQRNASTSIIGEDSSLQLSRFAKLNQEISDLVTNNTSHVSFLKSKGQDKALSFTKSLSSSTLPIKEPPHRIISQASLVNHKSNLSNHERKSLIQTKFK</sequence>
<keyword evidence="4" id="KW-1185">Reference proteome</keyword>
<organism evidence="3 4">
    <name type="scientific">Blepharisma stoltei</name>
    <dbReference type="NCBI Taxonomy" id="1481888"/>
    <lineage>
        <taxon>Eukaryota</taxon>
        <taxon>Sar</taxon>
        <taxon>Alveolata</taxon>
        <taxon>Ciliophora</taxon>
        <taxon>Postciliodesmatophora</taxon>
        <taxon>Heterotrichea</taxon>
        <taxon>Heterotrichida</taxon>
        <taxon>Blepharismidae</taxon>
        <taxon>Blepharisma</taxon>
    </lineage>
</organism>
<evidence type="ECO:0000256" key="1">
    <source>
        <dbReference type="SAM" id="Coils"/>
    </source>
</evidence>
<feature type="region of interest" description="Disordered" evidence="2">
    <location>
        <begin position="1"/>
        <end position="20"/>
    </location>
</feature>
<protein>
    <submittedName>
        <fullName evidence="3">Uncharacterized protein</fullName>
    </submittedName>
</protein>
<evidence type="ECO:0000313" key="3">
    <source>
        <dbReference type="EMBL" id="CAG9329988.1"/>
    </source>
</evidence>
<gene>
    <name evidence="3" type="ORF">BSTOLATCC_MIC50101</name>
</gene>
<accession>A0AAU9JRW7</accession>